<keyword evidence="3" id="KW-0678">Repressor</keyword>
<dbReference type="GO" id="GO:0044781">
    <property type="term" value="P:bacterial-type flagellum organization"/>
    <property type="evidence" value="ECO:0007669"/>
    <property type="project" value="UniProtKB-KW"/>
</dbReference>
<dbReference type="EMBL" id="AZQP01000013">
    <property type="protein sequence ID" value="EYE88775.1"/>
    <property type="molecule type" value="Genomic_DNA"/>
</dbReference>
<reference evidence="8 9" key="1">
    <citation type="journal article" date="2014" name="Genome Announc.">
        <title>Draft Genome Sequence of Fervidicella metallireducens Strain AeBT, an Iron-Reducing Thermoanaerobe from the Great Artesian Basin.</title>
        <authorList>
            <person name="Patel B.K."/>
        </authorList>
    </citation>
    <scope>NUCLEOTIDE SEQUENCE [LARGE SCALE GENOMIC DNA]</scope>
    <source>
        <strain evidence="8 9">AeB</strain>
    </source>
</reference>
<dbReference type="AlphaFoldDB" id="A0A017RXV4"/>
<protein>
    <recommendedName>
        <fullName evidence="2">Negative regulator of flagellin synthesis</fullName>
    </recommendedName>
</protein>
<comment type="caution">
    <text evidence="8">The sequence shown here is derived from an EMBL/GenBank/DDBJ whole genome shotgun (WGS) entry which is preliminary data.</text>
</comment>
<keyword evidence="8" id="KW-0969">Cilium</keyword>
<keyword evidence="8" id="KW-0282">Flagellum</keyword>
<sequence length="93" mass="10708">MKIGLNVNKVINVYKQNTKVQTKENIKTNRYDRVELSVTGKEISKYVEMAKSSAIDDKRVEEIKKAIKNNTYEISTEKLAKGILNTMKESDIR</sequence>
<dbReference type="RefSeq" id="WP_035379011.1">
    <property type="nucleotide sequence ID" value="NZ_AZQP01000013.1"/>
</dbReference>
<evidence type="ECO:0000256" key="2">
    <source>
        <dbReference type="ARBA" id="ARBA00017823"/>
    </source>
</evidence>
<organism evidence="8 9">
    <name type="scientific">Fervidicella metallireducens AeB</name>
    <dbReference type="NCBI Taxonomy" id="1403537"/>
    <lineage>
        <taxon>Bacteria</taxon>
        <taxon>Bacillati</taxon>
        <taxon>Bacillota</taxon>
        <taxon>Clostridia</taxon>
        <taxon>Eubacteriales</taxon>
        <taxon>Clostridiaceae</taxon>
        <taxon>Fervidicella</taxon>
    </lineage>
</organism>
<dbReference type="SUPFAM" id="SSF101498">
    <property type="entry name" value="Anti-sigma factor FlgM"/>
    <property type="match status" value="1"/>
</dbReference>
<dbReference type="Pfam" id="PF04316">
    <property type="entry name" value="FlgM"/>
    <property type="match status" value="1"/>
</dbReference>
<keyword evidence="4" id="KW-1005">Bacterial flagellum biogenesis</keyword>
<keyword evidence="8" id="KW-0966">Cell projection</keyword>
<gene>
    <name evidence="8" type="ORF">Q428_05855</name>
</gene>
<feature type="domain" description="Anti-sigma-28 factor FlgM C-terminal" evidence="7">
    <location>
        <begin position="32"/>
        <end position="85"/>
    </location>
</feature>
<dbReference type="STRING" id="1403537.Q428_05855"/>
<dbReference type="InterPro" id="IPR007412">
    <property type="entry name" value="FlgM"/>
</dbReference>
<accession>A0A017RXV4</accession>
<dbReference type="InterPro" id="IPR035890">
    <property type="entry name" value="Anti-sigma-28_factor_FlgM_sf"/>
</dbReference>
<dbReference type="OrthoDB" id="2112800at2"/>
<evidence type="ECO:0000259" key="7">
    <source>
        <dbReference type="Pfam" id="PF04316"/>
    </source>
</evidence>
<evidence type="ECO:0000256" key="3">
    <source>
        <dbReference type="ARBA" id="ARBA00022491"/>
    </source>
</evidence>
<name>A0A017RXV4_9CLOT</name>
<dbReference type="GO" id="GO:0045892">
    <property type="term" value="P:negative regulation of DNA-templated transcription"/>
    <property type="evidence" value="ECO:0007669"/>
    <property type="project" value="InterPro"/>
</dbReference>
<proteinExistence type="inferred from homology"/>
<evidence type="ECO:0000256" key="1">
    <source>
        <dbReference type="ARBA" id="ARBA00005322"/>
    </source>
</evidence>
<dbReference type="NCBIfam" id="TIGR03824">
    <property type="entry name" value="FlgM_jcvi"/>
    <property type="match status" value="1"/>
</dbReference>
<dbReference type="Proteomes" id="UP000019681">
    <property type="component" value="Unassembled WGS sequence"/>
</dbReference>
<evidence type="ECO:0000256" key="6">
    <source>
        <dbReference type="ARBA" id="ARBA00023163"/>
    </source>
</evidence>
<evidence type="ECO:0000256" key="5">
    <source>
        <dbReference type="ARBA" id="ARBA00023015"/>
    </source>
</evidence>
<comment type="similarity">
    <text evidence="1">Belongs to the FlgM family.</text>
</comment>
<keyword evidence="5" id="KW-0805">Transcription regulation</keyword>
<evidence type="ECO:0000313" key="9">
    <source>
        <dbReference type="Proteomes" id="UP000019681"/>
    </source>
</evidence>
<keyword evidence="9" id="KW-1185">Reference proteome</keyword>
<dbReference type="InterPro" id="IPR031316">
    <property type="entry name" value="FlgM_C"/>
</dbReference>
<evidence type="ECO:0000256" key="4">
    <source>
        <dbReference type="ARBA" id="ARBA00022795"/>
    </source>
</evidence>
<keyword evidence="6" id="KW-0804">Transcription</keyword>
<evidence type="ECO:0000313" key="8">
    <source>
        <dbReference type="EMBL" id="EYE88775.1"/>
    </source>
</evidence>